<comment type="subcellular location">
    <subcellularLocation>
        <location evidence="1">Cell envelope</location>
    </subcellularLocation>
</comment>
<evidence type="ECO:0000256" key="3">
    <source>
        <dbReference type="SAM" id="Coils"/>
    </source>
</evidence>
<dbReference type="Gene3D" id="1.10.287.470">
    <property type="entry name" value="Helix hairpin bin"/>
    <property type="match status" value="1"/>
</dbReference>
<evidence type="ECO:0000256" key="4">
    <source>
        <dbReference type="SAM" id="Phobius"/>
    </source>
</evidence>
<evidence type="ECO:0000256" key="2">
    <source>
        <dbReference type="ARBA" id="ARBA00023054"/>
    </source>
</evidence>
<dbReference type="PANTHER" id="PTHR32347">
    <property type="entry name" value="EFFLUX SYSTEM COMPONENT YKNX-RELATED"/>
    <property type="match status" value="1"/>
</dbReference>
<feature type="transmembrane region" description="Helical" evidence="4">
    <location>
        <begin position="26"/>
        <end position="45"/>
    </location>
</feature>
<accession>A0ABY6BC07</accession>
<dbReference type="Gene3D" id="2.40.420.20">
    <property type="match status" value="1"/>
</dbReference>
<evidence type="ECO:0000256" key="1">
    <source>
        <dbReference type="ARBA" id="ARBA00004196"/>
    </source>
</evidence>
<evidence type="ECO:0000313" key="6">
    <source>
        <dbReference type="Proteomes" id="UP001064632"/>
    </source>
</evidence>
<keyword evidence="4" id="KW-0812">Transmembrane</keyword>
<dbReference type="Proteomes" id="UP001064632">
    <property type="component" value="Chromosome"/>
</dbReference>
<evidence type="ECO:0000313" key="5">
    <source>
        <dbReference type="EMBL" id="UXI67578.1"/>
    </source>
</evidence>
<dbReference type="InterPro" id="IPR050465">
    <property type="entry name" value="UPF0194_transport"/>
</dbReference>
<dbReference type="EMBL" id="CP104694">
    <property type="protein sequence ID" value="UXI67578.1"/>
    <property type="molecule type" value="Genomic_DNA"/>
</dbReference>
<keyword evidence="2 3" id="KW-0175">Coiled coil</keyword>
<feature type="coiled-coil region" evidence="3">
    <location>
        <begin position="116"/>
        <end position="245"/>
    </location>
</feature>
<proteinExistence type="predicted"/>
<organism evidence="5 6">
    <name type="scientific">Tahibacter amnicola</name>
    <dbReference type="NCBI Taxonomy" id="2976241"/>
    <lineage>
        <taxon>Bacteria</taxon>
        <taxon>Pseudomonadati</taxon>
        <taxon>Pseudomonadota</taxon>
        <taxon>Gammaproteobacteria</taxon>
        <taxon>Lysobacterales</taxon>
        <taxon>Rhodanobacteraceae</taxon>
        <taxon>Tahibacter</taxon>
    </lineage>
</organism>
<sequence length="425" mass="46093">MIRDTSAQDRPMTQPATAPARRHWKFIAIAAGVLLLGGWVAPGMLRTLGSGASFSLERLRVAEVKRGNLVRDISAQGRVVAAVSPTLYAQAAGTVTLAVQAGDKVEKGQIIAEVVSPELTNRLAQEQASLQSLELETERASITNRKQQLATQKAVDQAQIDRQTAAREVERTEKAFTLGALPKLDVMRATDALQKAEVTLAHANKDAQLERESLDFELKSKRLTRDRQRLLVADLQRQVDELKLRAPVSGQIGQLLVQQKANVAANAPLMTVIDLTALEVEVPVSETFARDLAIGMPAEIVNGADRYVGELSAVSPEVVNGQVNARVRFTDKKPDGLRQNQRLSTRILIDEHPNVLMVERGPFVDSGAGRVAYVVRDGMAERLAIEVGATSLNAVELVSGVKEGDRLIISGTDDFKGAERVALSR</sequence>
<dbReference type="Gene3D" id="2.40.50.100">
    <property type="match status" value="1"/>
</dbReference>
<gene>
    <name evidence="5" type="ORF">N4264_23025</name>
</gene>
<keyword evidence="6" id="KW-1185">Reference proteome</keyword>
<name>A0ABY6BC07_9GAMM</name>
<dbReference type="RefSeq" id="WP_261694548.1">
    <property type="nucleotide sequence ID" value="NZ_CP104694.1"/>
</dbReference>
<dbReference type="SUPFAM" id="SSF111369">
    <property type="entry name" value="HlyD-like secretion proteins"/>
    <property type="match status" value="1"/>
</dbReference>
<keyword evidence="4" id="KW-1133">Transmembrane helix</keyword>
<dbReference type="Gene3D" id="2.40.30.170">
    <property type="match status" value="1"/>
</dbReference>
<dbReference type="PANTHER" id="PTHR32347:SF14">
    <property type="entry name" value="EFFLUX SYSTEM COMPONENT YKNX-RELATED"/>
    <property type="match status" value="1"/>
</dbReference>
<reference evidence="5" key="1">
    <citation type="submission" date="2022-09" db="EMBL/GenBank/DDBJ databases">
        <title>Tahibacter sp. nov., isolated from a fresh water.</title>
        <authorList>
            <person name="Baek J.H."/>
            <person name="Lee J.K."/>
            <person name="Kim J.M."/>
            <person name="Jeon C.O."/>
        </authorList>
    </citation>
    <scope>NUCLEOTIDE SEQUENCE</scope>
    <source>
        <strain evidence="5">W38</strain>
    </source>
</reference>
<protein>
    <submittedName>
        <fullName evidence="5">HlyD family efflux transporter periplasmic adaptor subunit</fullName>
    </submittedName>
</protein>
<keyword evidence="4" id="KW-0472">Membrane</keyword>